<dbReference type="GO" id="GO:0004499">
    <property type="term" value="F:N,N-dimethylaniline monooxygenase activity"/>
    <property type="evidence" value="ECO:0007669"/>
    <property type="project" value="InterPro"/>
</dbReference>
<evidence type="ECO:0000256" key="5">
    <source>
        <dbReference type="ARBA" id="ARBA00023002"/>
    </source>
</evidence>
<dbReference type="OrthoDB" id="66881at2759"/>
<dbReference type="InterPro" id="IPR051820">
    <property type="entry name" value="FAD-binding_MO"/>
</dbReference>
<evidence type="ECO:0000313" key="9">
    <source>
        <dbReference type="Proteomes" id="UP000316270"/>
    </source>
</evidence>
<feature type="compositionally biased region" description="Gly residues" evidence="7">
    <location>
        <begin position="426"/>
        <end position="448"/>
    </location>
</feature>
<dbReference type="AlphaFoldDB" id="A0A517L637"/>
<keyword evidence="4" id="KW-0521">NADP</keyword>
<dbReference type="InterPro" id="IPR036188">
    <property type="entry name" value="FAD/NAD-bd_sf"/>
</dbReference>
<evidence type="ECO:0000256" key="2">
    <source>
        <dbReference type="ARBA" id="ARBA00022630"/>
    </source>
</evidence>
<evidence type="ECO:0000256" key="3">
    <source>
        <dbReference type="ARBA" id="ARBA00022827"/>
    </source>
</evidence>
<evidence type="ECO:0000256" key="7">
    <source>
        <dbReference type="SAM" id="MobiDB-lite"/>
    </source>
</evidence>
<dbReference type="Pfam" id="PF13450">
    <property type="entry name" value="NAD_binding_8"/>
    <property type="match status" value="1"/>
</dbReference>
<keyword evidence="3" id="KW-0274">FAD</keyword>
<protein>
    <recommendedName>
        <fullName evidence="10">FAD/NAD(P)-binding domain-containing protein</fullName>
    </recommendedName>
</protein>
<dbReference type="PANTHER" id="PTHR43872:SF1">
    <property type="entry name" value="MONOOXYGENASE, PUTATIVE (AFU_ORTHOLOGUE AFUA_8G02570)-RELATED"/>
    <property type="match status" value="1"/>
</dbReference>
<dbReference type="STRING" id="50376.A0A517L637"/>
<keyword evidence="2" id="KW-0285">Flavoprotein</keyword>
<evidence type="ECO:0000256" key="4">
    <source>
        <dbReference type="ARBA" id="ARBA00022857"/>
    </source>
</evidence>
<dbReference type="GO" id="GO:0050661">
    <property type="term" value="F:NADP binding"/>
    <property type="evidence" value="ECO:0007669"/>
    <property type="project" value="InterPro"/>
</dbReference>
<dbReference type="GO" id="GO:0050660">
    <property type="term" value="F:flavin adenine dinucleotide binding"/>
    <property type="evidence" value="ECO:0007669"/>
    <property type="project" value="InterPro"/>
</dbReference>
<reference evidence="8 9" key="1">
    <citation type="submission" date="2019-07" db="EMBL/GenBank/DDBJ databases">
        <title>Finished genome of Venturia effusa.</title>
        <authorList>
            <person name="Young C.A."/>
            <person name="Cox M.P."/>
            <person name="Ganley A.R.D."/>
            <person name="David W.J."/>
        </authorList>
    </citation>
    <scope>NUCLEOTIDE SEQUENCE [LARGE SCALE GENOMIC DNA]</scope>
    <source>
        <strain evidence="9">albino</strain>
    </source>
</reference>
<feature type="region of interest" description="Disordered" evidence="7">
    <location>
        <begin position="420"/>
        <end position="461"/>
    </location>
</feature>
<evidence type="ECO:0000256" key="1">
    <source>
        <dbReference type="ARBA" id="ARBA00001974"/>
    </source>
</evidence>
<comment type="cofactor">
    <cofactor evidence="1">
        <name>FAD</name>
        <dbReference type="ChEBI" id="CHEBI:57692"/>
    </cofactor>
</comment>
<proteinExistence type="predicted"/>
<sequence>MAEQQTFDSIIIGAGISGINLAYRLQTELPNHTYTILEARNAIGGTWDLFQYPGIRSDSDLYTFGFPWRPWSEQTSIAEGGAIKKYVRESAEMYGIDKKIRFGRNVVAADWKSDGQEWVLQVEEAGEEVEYRSRFLMFCTGYYDYKTPLKTEIPGIDNFKGITVHPQFWPKDLDYKDKNIVIIGSGATAITLLPALAKEAAQVTMLQRSPSYILSTPKEDGLEKLIRRWSPTTWINPLLRFKWLAVPWLFITFCRHMPDRAKRMLKSLTERQLPASLSFDDHFKPTYNPFDQRVCFCPDGDFYRALRAGTATIVTDTISTITPSSICLTKKSNLTLTPDIIVTATGLKLQLAGGMRISVDGNPYSIPSKFIWKNTLFQDLPNASYTIGYVDASWTLGADATAQLLVRLIREMEKRGAGVIVPRVPGGTGGAGGNGGAGGTPDGNGTPEGGSRVPGGSSPMKELKLLNLSSTYIKRAEDVMPKAGDHPQWRGRTSYFRDIWESWYGDIVTGLEYLPATATGKKKVQ</sequence>
<dbReference type="InterPro" id="IPR020946">
    <property type="entry name" value="Flavin_mOase-like"/>
</dbReference>
<dbReference type="Pfam" id="PF00743">
    <property type="entry name" value="FMO-like"/>
    <property type="match status" value="1"/>
</dbReference>
<name>A0A517L637_9PEZI</name>
<evidence type="ECO:0000313" key="8">
    <source>
        <dbReference type="EMBL" id="QDS71092.1"/>
    </source>
</evidence>
<dbReference type="PANTHER" id="PTHR43872">
    <property type="entry name" value="MONOOXYGENASE, PUTATIVE (AFU_ORTHOLOGUE AFUA_8G02570)-RELATED"/>
    <property type="match status" value="1"/>
</dbReference>
<accession>A0A517L637</accession>
<dbReference type="Gene3D" id="3.50.50.60">
    <property type="entry name" value="FAD/NAD(P)-binding domain"/>
    <property type="match status" value="1"/>
</dbReference>
<evidence type="ECO:0000256" key="6">
    <source>
        <dbReference type="ARBA" id="ARBA00023033"/>
    </source>
</evidence>
<keyword evidence="9" id="KW-1185">Reference proteome</keyword>
<dbReference type="FunFam" id="3.50.50.60:FF:000228">
    <property type="entry name" value="FAD-containing monooxygenase EthA"/>
    <property type="match status" value="1"/>
</dbReference>
<gene>
    <name evidence="8" type="ORF">FKW77_009097</name>
</gene>
<keyword evidence="5" id="KW-0560">Oxidoreductase</keyword>
<dbReference type="Proteomes" id="UP000316270">
    <property type="component" value="Chromosome 5"/>
</dbReference>
<evidence type="ECO:0008006" key="10">
    <source>
        <dbReference type="Google" id="ProtNLM"/>
    </source>
</evidence>
<organism evidence="8 9">
    <name type="scientific">Venturia effusa</name>
    <dbReference type="NCBI Taxonomy" id="50376"/>
    <lineage>
        <taxon>Eukaryota</taxon>
        <taxon>Fungi</taxon>
        <taxon>Dikarya</taxon>
        <taxon>Ascomycota</taxon>
        <taxon>Pezizomycotina</taxon>
        <taxon>Dothideomycetes</taxon>
        <taxon>Pleosporomycetidae</taxon>
        <taxon>Venturiales</taxon>
        <taxon>Venturiaceae</taxon>
        <taxon>Venturia</taxon>
    </lineage>
</organism>
<dbReference type="SUPFAM" id="SSF51905">
    <property type="entry name" value="FAD/NAD(P)-binding domain"/>
    <property type="match status" value="2"/>
</dbReference>
<keyword evidence="6" id="KW-0503">Monooxygenase</keyword>
<dbReference type="EMBL" id="CP042189">
    <property type="protein sequence ID" value="QDS71092.1"/>
    <property type="molecule type" value="Genomic_DNA"/>
</dbReference>